<organism evidence="3">
    <name type="scientific">marine metagenome</name>
    <dbReference type="NCBI Taxonomy" id="408172"/>
    <lineage>
        <taxon>unclassified sequences</taxon>
        <taxon>metagenomes</taxon>
        <taxon>ecological metagenomes</taxon>
    </lineage>
</organism>
<name>A0A381VBP5_9ZZZZ</name>
<gene>
    <name evidence="3" type="ORF">METZ01_LOCUS90650</name>
</gene>
<feature type="non-terminal residue" evidence="3">
    <location>
        <position position="1"/>
    </location>
</feature>
<accession>A0A381VBP5</accession>
<protein>
    <recommendedName>
        <fullName evidence="4">Aminomethyltransferase folate-binding domain-containing protein</fullName>
    </recommendedName>
</protein>
<dbReference type="AlphaFoldDB" id="A0A381VBP5"/>
<dbReference type="InterPro" id="IPR027266">
    <property type="entry name" value="TrmE/GcvT-like"/>
</dbReference>
<sequence length="377" mass="42160">VRPELLISSRTRSTPFSSRVEACGVKAYSVYNHMLLPLIFRSLEEDYWHLCESVQVWDVSCQRQVEITGPDTQKLVQLMTPRDLSQAEIGQCFYAPLCDETGGMINDPILIKHSNNHWWLSIADSDVMLWAKGLATGFGLDALVKEPDIWPLAVQGPKAEELLSRVFGKEISRILFFRSRTFNYQGTKMLVARSGWSKQGGFEIYVNDAELGGQLWDELFAKGEDLNVGPGCPNLIERIESGLLSFGGDMGYDTTPFECGLDKYVSLDADIESLSLDELRTRKSKTKLIGIVIDRKVNLIDKRVFIGSNVVGKITSDTWSPRYSAFLAFARCELKHLEDAQNLHVKTTSGEVSARITDLPFDFETLGLTGIDEGTSI</sequence>
<dbReference type="EMBL" id="UINC01008397">
    <property type="protein sequence ID" value="SVA37796.1"/>
    <property type="molecule type" value="Genomic_DNA"/>
</dbReference>
<dbReference type="PANTHER" id="PTHR43757:SF2">
    <property type="entry name" value="AMINOMETHYLTRANSFERASE, MITOCHONDRIAL"/>
    <property type="match status" value="1"/>
</dbReference>
<dbReference type="Gene3D" id="3.30.1360.120">
    <property type="entry name" value="Probable tRNA modification gtpase trme, domain 1"/>
    <property type="match status" value="1"/>
</dbReference>
<evidence type="ECO:0008006" key="4">
    <source>
        <dbReference type="Google" id="ProtNLM"/>
    </source>
</evidence>
<dbReference type="Pfam" id="PF01571">
    <property type="entry name" value="GCV_T"/>
    <property type="match status" value="1"/>
</dbReference>
<dbReference type="SUPFAM" id="SSF103025">
    <property type="entry name" value="Folate-binding domain"/>
    <property type="match status" value="1"/>
</dbReference>
<reference evidence="3" key="1">
    <citation type="submission" date="2018-05" db="EMBL/GenBank/DDBJ databases">
        <authorList>
            <person name="Lanie J.A."/>
            <person name="Ng W.-L."/>
            <person name="Kazmierczak K.M."/>
            <person name="Andrzejewski T.M."/>
            <person name="Davidsen T.M."/>
            <person name="Wayne K.J."/>
            <person name="Tettelin H."/>
            <person name="Glass J.I."/>
            <person name="Rusch D."/>
            <person name="Podicherti R."/>
            <person name="Tsui H.-C.T."/>
            <person name="Winkler M.E."/>
        </authorList>
    </citation>
    <scope>NUCLEOTIDE SEQUENCE</scope>
</reference>
<dbReference type="InterPro" id="IPR029043">
    <property type="entry name" value="GcvT/YgfZ_C"/>
</dbReference>
<dbReference type="PIRSF" id="PIRSF006487">
    <property type="entry name" value="GcvT"/>
    <property type="match status" value="1"/>
</dbReference>
<feature type="domain" description="Aminomethyltransferase C-terminal" evidence="2">
    <location>
        <begin position="287"/>
        <end position="361"/>
    </location>
</feature>
<feature type="domain" description="GCVT N-terminal" evidence="1">
    <location>
        <begin position="19"/>
        <end position="268"/>
    </location>
</feature>
<dbReference type="SUPFAM" id="SSF101790">
    <property type="entry name" value="Aminomethyltransferase beta-barrel domain"/>
    <property type="match status" value="1"/>
</dbReference>
<dbReference type="InterPro" id="IPR013977">
    <property type="entry name" value="GcvT_C"/>
</dbReference>
<evidence type="ECO:0000259" key="2">
    <source>
        <dbReference type="Pfam" id="PF08669"/>
    </source>
</evidence>
<evidence type="ECO:0000313" key="3">
    <source>
        <dbReference type="EMBL" id="SVA37796.1"/>
    </source>
</evidence>
<evidence type="ECO:0000259" key="1">
    <source>
        <dbReference type="Pfam" id="PF01571"/>
    </source>
</evidence>
<dbReference type="NCBIfam" id="NF009133">
    <property type="entry name" value="PRK12486.1"/>
    <property type="match status" value="1"/>
</dbReference>
<dbReference type="InterPro" id="IPR006222">
    <property type="entry name" value="GCVT_N"/>
</dbReference>
<dbReference type="PANTHER" id="PTHR43757">
    <property type="entry name" value="AMINOMETHYLTRANSFERASE"/>
    <property type="match status" value="1"/>
</dbReference>
<dbReference type="InterPro" id="IPR028896">
    <property type="entry name" value="GcvT/YgfZ/DmdA"/>
</dbReference>
<dbReference type="Pfam" id="PF08669">
    <property type="entry name" value="GCV_T_C"/>
    <property type="match status" value="1"/>
</dbReference>
<proteinExistence type="predicted"/>